<dbReference type="Pfam" id="PF13347">
    <property type="entry name" value="MFS_2"/>
    <property type="match status" value="2"/>
</dbReference>
<organism evidence="3 4">
    <name type="scientific">Streptomyces castrisilvae</name>
    <dbReference type="NCBI Taxonomy" id="3033811"/>
    <lineage>
        <taxon>Bacteria</taxon>
        <taxon>Bacillati</taxon>
        <taxon>Actinomycetota</taxon>
        <taxon>Actinomycetes</taxon>
        <taxon>Kitasatosporales</taxon>
        <taxon>Streptomycetaceae</taxon>
        <taxon>Streptomyces</taxon>
    </lineage>
</organism>
<dbReference type="EMBL" id="CP120997">
    <property type="protein sequence ID" value="WLQ35070.1"/>
    <property type="molecule type" value="Genomic_DNA"/>
</dbReference>
<feature type="transmembrane region" description="Helical" evidence="2">
    <location>
        <begin position="323"/>
        <end position="342"/>
    </location>
</feature>
<keyword evidence="2" id="KW-0472">Membrane</keyword>
<sequence>MALTDTGDDRSAPPGRAREAAPGQPGSAGAGGPSRRVRFGYASGSLVSGTFTTLPGLLLLPYLTDTLGVGAALAGAVVFLPKAWDVVLNPFVGRASDRTRTRWGSRRPYVLLGGLVMALGFALTFAGPLPGSAGAWFTGAGYLLTATAFAFFQVPYVAMPAELADREEDRMRLVAGRVAVIGIAALVTGAAAPALVDAGGGGLTGHRWAGAFGAAVVALGALWTFAGTRSTRGATHTTRGATAGRTARGATGTPATATAGTATGTPRVPAAEPTLREQFAAARANPPFVALLRCVVLQSVATGVLLAGAPYFADHVLRDSSGVGALVAAFVAPNLLTMPLWSRLRGPRGYALASALFIAGCLLFLASPFLPEGAVLVTMALAGTGHAGQLLFLYAMLPDCVARDTTRTGRRQGGVLSGVFTTAEGLGVAIGPFLYGLVLQLCGYVSSGTGDAAEQSLTARVGILAGFGALPALAAVAAVLLLRSYNRPY</sequence>
<feature type="transmembrane region" description="Helical" evidence="2">
    <location>
        <begin position="39"/>
        <end position="63"/>
    </location>
</feature>
<dbReference type="Proteomes" id="UP001239522">
    <property type="component" value="Chromosome"/>
</dbReference>
<feature type="region of interest" description="Disordered" evidence="1">
    <location>
        <begin position="232"/>
        <end position="267"/>
    </location>
</feature>
<evidence type="ECO:0000313" key="4">
    <source>
        <dbReference type="Proteomes" id="UP001239522"/>
    </source>
</evidence>
<feature type="compositionally biased region" description="Basic and acidic residues" evidence="1">
    <location>
        <begin position="7"/>
        <end position="19"/>
    </location>
</feature>
<feature type="transmembrane region" description="Helical" evidence="2">
    <location>
        <begin position="69"/>
        <end position="88"/>
    </location>
</feature>
<evidence type="ECO:0000256" key="1">
    <source>
        <dbReference type="SAM" id="MobiDB-lite"/>
    </source>
</evidence>
<feature type="transmembrane region" description="Helical" evidence="2">
    <location>
        <begin position="349"/>
        <end position="370"/>
    </location>
</feature>
<feature type="transmembrane region" description="Helical" evidence="2">
    <location>
        <begin position="461"/>
        <end position="482"/>
    </location>
</feature>
<name>A0ABY9HKJ2_9ACTN</name>
<dbReference type="SUPFAM" id="SSF103473">
    <property type="entry name" value="MFS general substrate transporter"/>
    <property type="match status" value="1"/>
</dbReference>
<feature type="transmembrane region" description="Helical" evidence="2">
    <location>
        <begin position="290"/>
        <end position="311"/>
    </location>
</feature>
<keyword evidence="2" id="KW-1133">Transmembrane helix</keyword>
<feature type="transmembrane region" description="Helical" evidence="2">
    <location>
        <begin position="135"/>
        <end position="158"/>
    </location>
</feature>
<accession>A0ABY9HKJ2</accession>
<feature type="transmembrane region" description="Helical" evidence="2">
    <location>
        <begin position="376"/>
        <end position="397"/>
    </location>
</feature>
<evidence type="ECO:0000313" key="3">
    <source>
        <dbReference type="EMBL" id="WLQ35070.1"/>
    </source>
</evidence>
<dbReference type="InterPro" id="IPR036259">
    <property type="entry name" value="MFS_trans_sf"/>
</dbReference>
<keyword evidence="2" id="KW-0812">Transmembrane</keyword>
<gene>
    <name evidence="3" type="ORF">P8A18_17255</name>
</gene>
<feature type="region of interest" description="Disordered" evidence="1">
    <location>
        <begin position="1"/>
        <end position="34"/>
    </location>
</feature>
<feature type="transmembrane region" description="Helical" evidence="2">
    <location>
        <begin position="208"/>
        <end position="226"/>
    </location>
</feature>
<evidence type="ECO:0000256" key="2">
    <source>
        <dbReference type="SAM" id="Phobius"/>
    </source>
</evidence>
<feature type="transmembrane region" description="Helical" evidence="2">
    <location>
        <begin position="178"/>
        <end position="196"/>
    </location>
</feature>
<feature type="transmembrane region" description="Helical" evidence="2">
    <location>
        <begin position="109"/>
        <end position="129"/>
    </location>
</feature>
<keyword evidence="4" id="KW-1185">Reference proteome</keyword>
<dbReference type="RefSeq" id="WP_306055704.1">
    <property type="nucleotide sequence ID" value="NZ_CP120997.1"/>
</dbReference>
<feature type="transmembrane region" description="Helical" evidence="2">
    <location>
        <begin position="418"/>
        <end position="441"/>
    </location>
</feature>
<reference evidence="3 4" key="1">
    <citation type="submission" date="2023-03" db="EMBL/GenBank/DDBJ databases">
        <title>Isolation and description of six Streptomyces strains from soil environments, able to metabolize different microbial glucans.</title>
        <authorList>
            <person name="Widen T."/>
            <person name="Larsbrink J."/>
        </authorList>
    </citation>
    <scope>NUCLEOTIDE SEQUENCE [LARGE SCALE GENOMIC DNA]</scope>
    <source>
        <strain evidence="3 4">Mut1</strain>
    </source>
</reference>
<dbReference type="PANTHER" id="PTHR11328:SF24">
    <property type="entry name" value="MAJOR FACILITATOR SUPERFAMILY (MFS) PROFILE DOMAIN-CONTAINING PROTEIN"/>
    <property type="match status" value="1"/>
</dbReference>
<protein>
    <submittedName>
        <fullName evidence="3">MFS transporter</fullName>
    </submittedName>
</protein>
<dbReference type="InterPro" id="IPR039672">
    <property type="entry name" value="MFS_2"/>
</dbReference>
<proteinExistence type="predicted"/>
<dbReference type="PANTHER" id="PTHR11328">
    <property type="entry name" value="MAJOR FACILITATOR SUPERFAMILY DOMAIN-CONTAINING PROTEIN"/>
    <property type="match status" value="1"/>
</dbReference>
<dbReference type="Gene3D" id="1.20.1250.20">
    <property type="entry name" value="MFS general substrate transporter like domains"/>
    <property type="match status" value="2"/>
</dbReference>